<comment type="subcellular location">
    <subcellularLocation>
        <location evidence="1">Nucleus</location>
    </subcellularLocation>
</comment>
<dbReference type="RefSeq" id="XP_026660583.2">
    <property type="nucleotide sequence ID" value="XM_026804782.2"/>
</dbReference>
<dbReference type="GO" id="GO:0000151">
    <property type="term" value="C:ubiquitin ligase complex"/>
    <property type="evidence" value="ECO:0007669"/>
    <property type="project" value="InterPro"/>
</dbReference>
<evidence type="ECO:0000313" key="11">
    <source>
        <dbReference type="RefSeq" id="XP_038989986.1"/>
    </source>
</evidence>
<evidence type="ECO:0000259" key="6">
    <source>
        <dbReference type="Pfam" id="PF10408"/>
    </source>
</evidence>
<evidence type="ECO:0000313" key="9">
    <source>
        <dbReference type="RefSeq" id="XP_038989984.1"/>
    </source>
</evidence>
<evidence type="ECO:0000313" key="10">
    <source>
        <dbReference type="RefSeq" id="XP_038989985.1"/>
    </source>
</evidence>
<evidence type="ECO:0000256" key="4">
    <source>
        <dbReference type="ARBA" id="ARBA00022786"/>
    </source>
</evidence>
<dbReference type="GeneID" id="113462743"/>
<dbReference type="GO" id="GO:0036503">
    <property type="term" value="P:ERAD pathway"/>
    <property type="evidence" value="ECO:0007669"/>
    <property type="project" value="InterPro"/>
</dbReference>
<evidence type="ECO:0000256" key="2">
    <source>
        <dbReference type="ARBA" id="ARBA00004906"/>
    </source>
</evidence>
<feature type="domain" description="Ubiquitin conjugation factor E4 core" evidence="6">
    <location>
        <begin position="1"/>
        <end position="130"/>
    </location>
</feature>
<dbReference type="GO" id="GO:0034450">
    <property type="term" value="F:ubiquitin-ubiquitin ligase activity"/>
    <property type="evidence" value="ECO:0007669"/>
    <property type="project" value="InterPro"/>
</dbReference>
<evidence type="ECO:0000256" key="3">
    <source>
        <dbReference type="ARBA" id="ARBA00022679"/>
    </source>
</evidence>
<dbReference type="UniPathway" id="UPA00143"/>
<evidence type="ECO:0000256" key="1">
    <source>
        <dbReference type="ARBA" id="ARBA00004123"/>
    </source>
</evidence>
<gene>
    <name evidence="8 9 10 11" type="primary">LOC113462743</name>
</gene>
<comment type="pathway">
    <text evidence="2">Protein modification; protein ubiquitination.</text>
</comment>
<dbReference type="AlphaFoldDB" id="A0A8B9B2J2"/>
<dbReference type="GO" id="GO:0006511">
    <property type="term" value="P:ubiquitin-dependent protein catabolic process"/>
    <property type="evidence" value="ECO:0007669"/>
    <property type="project" value="InterPro"/>
</dbReference>
<dbReference type="OrthoDB" id="1981806at2759"/>
<dbReference type="GO" id="GO:0005634">
    <property type="term" value="C:nucleus"/>
    <property type="evidence" value="ECO:0007669"/>
    <property type="project" value="UniProtKB-SubCell"/>
</dbReference>
<dbReference type="Pfam" id="PF10408">
    <property type="entry name" value="Ufd2P_core"/>
    <property type="match status" value="1"/>
</dbReference>
<keyword evidence="7" id="KW-1185">Reference proteome</keyword>
<dbReference type="Proteomes" id="UP000228380">
    <property type="component" value="Chromosome 15"/>
</dbReference>
<dbReference type="RefSeq" id="XP_038989985.1">
    <property type="nucleotide sequence ID" value="XM_039134057.1"/>
</dbReference>
<name>A0A8B9B2J2_PHODC</name>
<dbReference type="RefSeq" id="XP_038989984.1">
    <property type="nucleotide sequence ID" value="XM_039134056.1"/>
</dbReference>
<keyword evidence="5" id="KW-0539">Nucleus</keyword>
<reference evidence="8 9" key="2">
    <citation type="submission" date="2025-04" db="UniProtKB">
        <authorList>
            <consortium name="RefSeq"/>
        </authorList>
    </citation>
    <scope>IDENTIFICATION</scope>
    <source>
        <tissue evidence="8 9">Young leaves</tissue>
    </source>
</reference>
<accession>A0A8B9B2J2</accession>
<reference evidence="7" key="1">
    <citation type="journal article" date="2019" name="Nat. Commun.">
        <title>Genome-wide association mapping of date palm fruit traits.</title>
        <authorList>
            <person name="Hazzouri K.M."/>
            <person name="Gros-Balthazard M."/>
            <person name="Flowers J.M."/>
            <person name="Copetti D."/>
            <person name="Lemansour A."/>
            <person name="Lebrun M."/>
            <person name="Masmoudi K."/>
            <person name="Ferrand S."/>
            <person name="Dhar M.I."/>
            <person name="Fresquez Z.A."/>
            <person name="Rosas U."/>
            <person name="Zhang J."/>
            <person name="Talag J."/>
            <person name="Lee S."/>
            <person name="Kudrna D."/>
            <person name="Powell R.F."/>
            <person name="Leitch I.J."/>
            <person name="Krueger R.R."/>
            <person name="Wing R.A."/>
            <person name="Amiri K.M.A."/>
            <person name="Purugganan M.D."/>
        </authorList>
    </citation>
    <scope>NUCLEOTIDE SEQUENCE [LARGE SCALE GENOMIC DNA]</scope>
    <source>
        <strain evidence="7">cv. Khalas</strain>
    </source>
</reference>
<dbReference type="KEGG" id="pda:113462743"/>
<dbReference type="GO" id="GO:0000209">
    <property type="term" value="P:protein polyubiquitination"/>
    <property type="evidence" value="ECO:0007669"/>
    <property type="project" value="TreeGrafter"/>
</dbReference>
<keyword evidence="4" id="KW-0833">Ubl conjugation pathway</keyword>
<dbReference type="GO" id="GO:0005737">
    <property type="term" value="C:cytoplasm"/>
    <property type="evidence" value="ECO:0007669"/>
    <property type="project" value="TreeGrafter"/>
</dbReference>
<dbReference type="PANTHER" id="PTHR13931:SF2">
    <property type="entry name" value="UBIQUITIN CONJUGATION FACTOR E4 B"/>
    <property type="match status" value="1"/>
</dbReference>
<evidence type="ECO:0000313" key="8">
    <source>
        <dbReference type="RefSeq" id="XP_026660583.2"/>
    </source>
</evidence>
<dbReference type="InterPro" id="IPR019474">
    <property type="entry name" value="Ub_conjug_fac_E4_core"/>
</dbReference>
<evidence type="ECO:0000256" key="5">
    <source>
        <dbReference type="ARBA" id="ARBA00023242"/>
    </source>
</evidence>
<proteinExistence type="predicted"/>
<dbReference type="RefSeq" id="XP_038989986.1">
    <property type="nucleotide sequence ID" value="XM_039134058.1"/>
</dbReference>
<organism evidence="7 9">
    <name type="scientific">Phoenix dactylifera</name>
    <name type="common">Date palm</name>
    <dbReference type="NCBI Taxonomy" id="42345"/>
    <lineage>
        <taxon>Eukaryota</taxon>
        <taxon>Viridiplantae</taxon>
        <taxon>Streptophyta</taxon>
        <taxon>Embryophyta</taxon>
        <taxon>Tracheophyta</taxon>
        <taxon>Spermatophyta</taxon>
        <taxon>Magnoliopsida</taxon>
        <taxon>Liliopsida</taxon>
        <taxon>Arecaceae</taxon>
        <taxon>Coryphoideae</taxon>
        <taxon>Phoeniceae</taxon>
        <taxon>Phoenix</taxon>
    </lineage>
</organism>
<dbReference type="PANTHER" id="PTHR13931">
    <property type="entry name" value="UBIQUITINATION FACTOR E4"/>
    <property type="match status" value="1"/>
</dbReference>
<dbReference type="InterPro" id="IPR045132">
    <property type="entry name" value="UBE4"/>
</dbReference>
<evidence type="ECO:0000313" key="7">
    <source>
        <dbReference type="Proteomes" id="UP000228380"/>
    </source>
</evidence>
<protein>
    <submittedName>
        <fullName evidence="8 9">Probable ubiquitin conjugation factor E4 isoform X1</fullName>
    </submittedName>
</protein>
<keyword evidence="3" id="KW-0808">Transferase</keyword>
<sequence>MLRLCEPFLDAATTKRDKIDPKYLCYNNRLEFRQLTAMHASSEEVAAWIGNENCKKTDGHVNRVLESQEATSSGSNSESVAVSKEKPLMGCSRKNKCSFICECFFLTARVLRKALSDFKHLAQNIRTSLEQANLSDRLVTTAVSISIGALTNSSLHLNLLDA</sequence>